<dbReference type="PRINTS" id="PR00119">
    <property type="entry name" value="CATATPASE"/>
</dbReference>
<feature type="transmembrane region" description="Helical" evidence="13">
    <location>
        <begin position="461"/>
        <end position="481"/>
    </location>
</feature>
<dbReference type="Gene3D" id="3.40.50.1000">
    <property type="entry name" value="HAD superfamily/HAD-like"/>
    <property type="match status" value="1"/>
</dbReference>
<keyword evidence="5 13" id="KW-0479">Metal-binding</keyword>
<dbReference type="GO" id="GO:0000329">
    <property type="term" value="C:fungal-type vacuole membrane"/>
    <property type="evidence" value="ECO:0007669"/>
    <property type="project" value="EnsemblFungi"/>
</dbReference>
<evidence type="ECO:0000256" key="3">
    <source>
        <dbReference type="ARBA" id="ARBA00022553"/>
    </source>
</evidence>
<accession>A0A1L0CXW5</accession>
<evidence type="ECO:0000256" key="5">
    <source>
        <dbReference type="ARBA" id="ARBA00022723"/>
    </source>
</evidence>
<dbReference type="GO" id="GO:0006882">
    <property type="term" value="P:intracellular zinc ion homeostasis"/>
    <property type="evidence" value="ECO:0007669"/>
    <property type="project" value="EnsemblFungi"/>
</dbReference>
<dbReference type="NCBIfam" id="TIGR01494">
    <property type="entry name" value="ATPase_P-type"/>
    <property type="match status" value="1"/>
</dbReference>
<evidence type="ECO:0000313" key="17">
    <source>
        <dbReference type="EMBL" id="SGZ39703.1"/>
    </source>
</evidence>
<feature type="transmembrane region" description="Helical" evidence="13">
    <location>
        <begin position="436"/>
        <end position="455"/>
    </location>
</feature>
<feature type="transmembrane region" description="Helical" evidence="13">
    <location>
        <begin position="1155"/>
        <end position="1173"/>
    </location>
</feature>
<dbReference type="PROSITE" id="PS01229">
    <property type="entry name" value="COF_2"/>
    <property type="match status" value="1"/>
</dbReference>
<evidence type="ECO:0000256" key="4">
    <source>
        <dbReference type="ARBA" id="ARBA00022692"/>
    </source>
</evidence>
<dbReference type="InterPro" id="IPR023298">
    <property type="entry name" value="ATPase_P-typ_TM_dom_sf"/>
</dbReference>
<comment type="similarity">
    <text evidence="2 13">Belongs to the cation transport ATPase (P-type) (TC 3.A.3) family. Type V subfamily.</text>
</comment>
<evidence type="ECO:0000256" key="11">
    <source>
        <dbReference type="ARBA" id="ARBA00023136"/>
    </source>
</evidence>
<feature type="domain" description="P5B-type ATPase N-terminal" evidence="16">
    <location>
        <begin position="266"/>
        <end position="379"/>
    </location>
</feature>
<dbReference type="EMBL" id="FQNF01000029">
    <property type="protein sequence ID" value="SGZ39703.1"/>
    <property type="molecule type" value="Genomic_DNA"/>
</dbReference>
<dbReference type="NCBIfam" id="TIGR01657">
    <property type="entry name" value="P-ATPase-V"/>
    <property type="match status" value="1"/>
</dbReference>
<evidence type="ECO:0000256" key="12">
    <source>
        <dbReference type="ARBA" id="ARBA00049360"/>
    </source>
</evidence>
<dbReference type="InterPro" id="IPR047819">
    <property type="entry name" value="P5A-ATPase_N"/>
</dbReference>
<dbReference type="InterPro" id="IPR036412">
    <property type="entry name" value="HAD-like_sf"/>
</dbReference>
<dbReference type="EC" id="7.2.2.-" evidence="13"/>
<evidence type="ECO:0000256" key="6">
    <source>
        <dbReference type="ARBA" id="ARBA00022741"/>
    </source>
</evidence>
<feature type="domain" description="P-type ATPase A" evidence="15">
    <location>
        <begin position="496"/>
        <end position="621"/>
    </location>
</feature>
<dbReference type="GO" id="GO:0008270">
    <property type="term" value="F:zinc ion binding"/>
    <property type="evidence" value="ECO:0007669"/>
    <property type="project" value="EnsemblFungi"/>
</dbReference>
<feature type="transmembrane region" description="Helical" evidence="13">
    <location>
        <begin position="1337"/>
        <end position="1355"/>
    </location>
</feature>
<dbReference type="PANTHER" id="PTHR45630">
    <property type="entry name" value="CATION-TRANSPORTING ATPASE-RELATED"/>
    <property type="match status" value="1"/>
</dbReference>
<evidence type="ECO:0000256" key="10">
    <source>
        <dbReference type="ARBA" id="ARBA00022989"/>
    </source>
</evidence>
<name>A0A1L0CXW5_9ASCO</name>
<dbReference type="Pfam" id="PF12409">
    <property type="entry name" value="P5-ATPase"/>
    <property type="match status" value="1"/>
</dbReference>
<dbReference type="SUPFAM" id="SSF56784">
    <property type="entry name" value="HAD-like"/>
    <property type="match status" value="1"/>
</dbReference>
<feature type="transmembrane region" description="Helical" evidence="13">
    <location>
        <begin position="283"/>
        <end position="304"/>
    </location>
</feature>
<feature type="transmembrane region" description="Helical" evidence="13">
    <location>
        <begin position="643"/>
        <end position="662"/>
    </location>
</feature>
<feature type="compositionally biased region" description="Polar residues" evidence="14">
    <location>
        <begin position="1"/>
        <end position="29"/>
    </location>
</feature>
<keyword evidence="7 13" id="KW-0067">ATP-binding</keyword>
<dbReference type="GO" id="GO:0016887">
    <property type="term" value="F:ATP hydrolysis activity"/>
    <property type="evidence" value="ECO:0007669"/>
    <property type="project" value="InterPro"/>
</dbReference>
<feature type="transmembrane region" description="Helical" evidence="13">
    <location>
        <begin position="1185"/>
        <end position="1203"/>
    </location>
</feature>
<keyword evidence="9 13" id="KW-1278">Translocase</keyword>
<dbReference type="InterPro" id="IPR023299">
    <property type="entry name" value="ATPase_P-typ_cyto_dom_N"/>
</dbReference>
<protein>
    <recommendedName>
        <fullName evidence="13">Cation-transporting ATPase</fullName>
        <ecNumber evidence="13">7.2.2.-</ecNumber>
    </recommendedName>
</protein>
<feature type="transmembrane region" description="Helical" evidence="13">
    <location>
        <begin position="1223"/>
        <end position="1244"/>
    </location>
</feature>
<keyword evidence="6 13" id="KW-0547">Nucleotide-binding</keyword>
<feature type="compositionally biased region" description="Low complexity" evidence="14">
    <location>
        <begin position="150"/>
        <end position="171"/>
    </location>
</feature>
<dbReference type="Gene3D" id="3.40.1110.10">
    <property type="entry name" value="Calcium-transporting ATPase, cytoplasmic domain N"/>
    <property type="match status" value="1"/>
</dbReference>
<dbReference type="VEuPathDB" id="FungiDB:HGUI_01903"/>
<keyword evidence="18" id="KW-1185">Reference proteome</keyword>
<dbReference type="SUPFAM" id="SSF81660">
    <property type="entry name" value="Metal cation-transporting ATPase, ATP-binding domain N"/>
    <property type="match status" value="1"/>
</dbReference>
<dbReference type="SUPFAM" id="SSF81653">
    <property type="entry name" value="Calcium ATPase, transduction domain A"/>
    <property type="match status" value="1"/>
</dbReference>
<evidence type="ECO:0000259" key="16">
    <source>
        <dbReference type="Pfam" id="PF12409"/>
    </source>
</evidence>
<dbReference type="GO" id="GO:1903135">
    <property type="term" value="F:cupric ion binding"/>
    <property type="evidence" value="ECO:0007669"/>
    <property type="project" value="EnsemblFungi"/>
</dbReference>
<comment type="subcellular location">
    <subcellularLocation>
        <location evidence="1 13">Membrane</location>
        <topology evidence="1 13">Multi-pass membrane protein</topology>
    </subcellularLocation>
</comment>
<dbReference type="SUPFAM" id="SSF81665">
    <property type="entry name" value="Calcium ATPase, transmembrane domain M"/>
    <property type="match status" value="1"/>
</dbReference>
<feature type="region of interest" description="Disordered" evidence="14">
    <location>
        <begin position="1"/>
        <end position="35"/>
    </location>
</feature>
<dbReference type="Pfam" id="PF00122">
    <property type="entry name" value="E1-E2_ATPase"/>
    <property type="match status" value="1"/>
</dbReference>
<evidence type="ECO:0000256" key="9">
    <source>
        <dbReference type="ARBA" id="ARBA00022967"/>
    </source>
</evidence>
<dbReference type="OrthoDB" id="48943at2759"/>
<evidence type="ECO:0000256" key="1">
    <source>
        <dbReference type="ARBA" id="ARBA00004141"/>
    </source>
</evidence>
<comment type="catalytic activity">
    <reaction evidence="12 13">
        <text>ATP + H2O = ADP + phosphate + H(+)</text>
        <dbReference type="Rhea" id="RHEA:13065"/>
        <dbReference type="ChEBI" id="CHEBI:15377"/>
        <dbReference type="ChEBI" id="CHEBI:15378"/>
        <dbReference type="ChEBI" id="CHEBI:30616"/>
        <dbReference type="ChEBI" id="CHEBI:43474"/>
        <dbReference type="ChEBI" id="CHEBI:456216"/>
    </reaction>
</comment>
<proteinExistence type="inferred from homology"/>
<evidence type="ECO:0000259" key="15">
    <source>
        <dbReference type="Pfam" id="PF00122"/>
    </source>
</evidence>
<dbReference type="InterPro" id="IPR001757">
    <property type="entry name" value="P_typ_ATPase"/>
</dbReference>
<evidence type="ECO:0000256" key="2">
    <source>
        <dbReference type="ARBA" id="ARBA00006000"/>
    </source>
</evidence>
<dbReference type="GO" id="GO:0030026">
    <property type="term" value="P:intracellular manganese ion homeostasis"/>
    <property type="evidence" value="ECO:0007669"/>
    <property type="project" value="EnsemblFungi"/>
</dbReference>
<dbReference type="SFLD" id="SFLDG00002">
    <property type="entry name" value="C1.7:_P-type_atpase_like"/>
    <property type="match status" value="1"/>
</dbReference>
<keyword evidence="11 13" id="KW-0472">Membrane</keyword>
<evidence type="ECO:0000256" key="7">
    <source>
        <dbReference type="ARBA" id="ARBA00022840"/>
    </source>
</evidence>
<dbReference type="InterPro" id="IPR023214">
    <property type="entry name" value="HAD_sf"/>
</dbReference>
<keyword evidence="8 13" id="KW-0460">Magnesium</keyword>
<evidence type="ECO:0000313" key="18">
    <source>
        <dbReference type="Proteomes" id="UP000183365"/>
    </source>
</evidence>
<dbReference type="GO" id="GO:0005524">
    <property type="term" value="F:ATP binding"/>
    <property type="evidence" value="ECO:0007669"/>
    <property type="project" value="UniProtKB-UniRule"/>
</dbReference>
<feature type="compositionally biased region" description="Polar residues" evidence="14">
    <location>
        <begin position="134"/>
        <end position="147"/>
    </location>
</feature>
<dbReference type="SFLD" id="SFLDF00027">
    <property type="entry name" value="p-type_atpase"/>
    <property type="match status" value="1"/>
</dbReference>
<keyword evidence="4 13" id="KW-0812">Transmembrane</keyword>
<dbReference type="Gene3D" id="2.70.150.10">
    <property type="entry name" value="Calcium-transporting ATPase, cytoplasmic transduction domain A"/>
    <property type="match status" value="1"/>
</dbReference>
<dbReference type="InterPro" id="IPR006544">
    <property type="entry name" value="P-type_TPase_V"/>
</dbReference>
<feature type="compositionally biased region" description="Polar residues" evidence="14">
    <location>
        <begin position="198"/>
        <end position="211"/>
    </location>
</feature>
<dbReference type="PANTHER" id="PTHR45630:SF8">
    <property type="entry name" value="CATION-TRANSPORTING ATPASE"/>
    <property type="match status" value="1"/>
</dbReference>
<dbReference type="SFLD" id="SFLDS00003">
    <property type="entry name" value="Haloacid_Dehalogenase"/>
    <property type="match status" value="1"/>
</dbReference>
<dbReference type="GO" id="GO:0006874">
    <property type="term" value="P:intracellular calcium ion homeostasis"/>
    <property type="evidence" value="ECO:0007669"/>
    <property type="project" value="TreeGrafter"/>
</dbReference>
<dbReference type="InterPro" id="IPR059000">
    <property type="entry name" value="ATPase_P-type_domA"/>
</dbReference>
<feature type="region of interest" description="Disordered" evidence="14">
    <location>
        <begin position="121"/>
        <end position="171"/>
    </location>
</feature>
<keyword evidence="10 13" id="KW-1133">Transmembrane helix</keyword>
<dbReference type="InterPro" id="IPR044492">
    <property type="entry name" value="P_typ_ATPase_HD_dom"/>
</dbReference>
<keyword evidence="3" id="KW-0597">Phosphoprotein</keyword>
<dbReference type="Pfam" id="PF13246">
    <property type="entry name" value="Cation_ATPase"/>
    <property type="match status" value="1"/>
</dbReference>
<dbReference type="GO" id="GO:0030145">
    <property type="term" value="F:manganese ion binding"/>
    <property type="evidence" value="ECO:0007669"/>
    <property type="project" value="EnsemblFungi"/>
</dbReference>
<feature type="region of interest" description="Disordered" evidence="14">
    <location>
        <begin position="195"/>
        <end position="220"/>
    </location>
</feature>
<reference evidence="18" key="1">
    <citation type="submission" date="2016-11" db="EMBL/GenBank/DDBJ databases">
        <authorList>
            <person name="Guldener U."/>
        </authorList>
    </citation>
    <scope>NUCLEOTIDE SEQUENCE [LARGE SCALE GENOMIC DNA]</scope>
</reference>
<feature type="transmembrane region" description="Helical" evidence="13">
    <location>
        <begin position="1300"/>
        <end position="1317"/>
    </location>
</feature>
<dbReference type="Proteomes" id="UP000183365">
    <property type="component" value="Unassembled WGS sequence"/>
</dbReference>
<dbReference type="InterPro" id="IPR008250">
    <property type="entry name" value="ATPase_P-typ_transduc_dom_A_sf"/>
</dbReference>
<gene>
    <name evidence="17" type="ORF">HGUI_01903</name>
</gene>
<sequence>MANTKGSGKDNTNQTIRSFASSRSGNSYYSEAEDPYDYDENENVIDIRHHRKRRESAVSNLSNVNDTQSFSFNNMTFNYFNDEDIIHATSYTSTQSNMDIVFQNESDIMVHSDTESHNNVRLGSIDVRHRRRNTSSTFNRPPTTYGSIHSYPMSTSSNDSNSSSSLFENSDSLIDPSSEEYVFGNEEDEDENLLTHGHYNTNQGRHSNGSGNDLGKFRRHSNTNTSYESKDLYKLNRDDLFTLFKFHSKHKDQLKTSLQRLYISEEDLVLGIQGLSTSFFKTILFYFLSIFSLGIIPILCHWFPKLKVFFQYNKCELFCSDKVLIETELGDLDIVSVSREWYGNKNIDTVFNYSDDKYSGYTLKLLSFFNYRFFRLYYDPLEDMFKTNEGWYDKENWNDYDLVQEGMFTEEGVIDDRIKIFGFNSCKLKIKSITELIFQEALHPFFIFQIFSMILWAYDDYMYYALCILVISVFSVAQTVFETRQSSLKLQSLAYSESTVRVFRNEFWVSIHNTDIIPGDIIDISDPNLKHIPCDCLLLSGQVLVNESMLSGESIPVNKSACNSSSLLKSFFDKQLNKESKYKLYNGTEIIKTKATESNPQVTALCLATGFNTVKGSLIRSMVFPSTSKKDNGKDMTKQAYKYIFYMTLLALLGFMISAINFKRLHLPTKLIIVRALDIVTIVVPPGLPATLSVAITFSISRLKNKCNVFCIKPTKINSAGAVSCWVFDKTGTLTGEGLVVKGIIENSENIVNLQDDEYENGILTSFNNISMKMLQYCLACCHGNTLVRDTIKGKTEIVGDPLDIEMFNFTHAKMSESPYNDGFMINSKYNVFKVFEFDSHLRRMGVLMEHVSRKNSFYSLVKGSPESILNLCNPHTIPHNYESIVKHFAHQGYRLIALAGNSISMSFNEELSREECEKNLLFLGFIVFENKIKPETKPVIEELKSAGIPSIMCTGDNILTAISVSKEASILESNEYCFVPIFNEDQDKLEWECVDDSDIKLDSNSLQPIDQHVIDAGYSLAVTGEAFSEIFEDNIKISIDSKSDTKEDEDTHFVKYSNQYKSTLLMKAKIYARMSPDDKEDLVNNLQDLDYNVGFCGDGANDVGALRSADCGVSLSEAEASVAAPFTSQVFNISCVLNIMKEGRCSVVTSFSCFQYMSLYSAIQFITVTILYSQGSNLGDLQYLFIDLMLIIPLAITMSWSAPNYGPLVSKRPSLNLVSLKILIPIVINVCLIFLGQMIPWYISRFMKWYVKPVVGGQEDVNSTDNTVLFFVSSFQYIFMSIVLTQGPPYRESIFDNHAYVANVIACLLAILVLLFGKHNDIFGSWMQLTDMSGGFKLFILCWSIVELFGHNWLPTMFNKRFKKKVSSKMYKRILQREKYMSV</sequence>
<evidence type="ECO:0000256" key="14">
    <source>
        <dbReference type="SAM" id="MobiDB-lite"/>
    </source>
</evidence>
<dbReference type="GO" id="GO:0019829">
    <property type="term" value="F:ATPase-coupled monoatomic cation transmembrane transporter activity"/>
    <property type="evidence" value="ECO:0007669"/>
    <property type="project" value="UniProtKB-UniRule"/>
</dbReference>
<evidence type="ECO:0000256" key="8">
    <source>
        <dbReference type="ARBA" id="ARBA00022842"/>
    </source>
</evidence>
<organism evidence="17 18">
    <name type="scientific">Hanseniaspora guilliermondii</name>
    <dbReference type="NCBI Taxonomy" id="56406"/>
    <lineage>
        <taxon>Eukaryota</taxon>
        <taxon>Fungi</taxon>
        <taxon>Dikarya</taxon>
        <taxon>Ascomycota</taxon>
        <taxon>Saccharomycotina</taxon>
        <taxon>Saccharomycetes</taxon>
        <taxon>Saccharomycodales</taxon>
        <taxon>Saccharomycodaceae</taxon>
        <taxon>Hanseniaspora</taxon>
    </lineage>
</organism>
<evidence type="ECO:0000256" key="13">
    <source>
        <dbReference type="RuleBase" id="RU362082"/>
    </source>
</evidence>
<dbReference type="GO" id="GO:1990816">
    <property type="term" value="C:vacuole-mitochondrion membrane contact site"/>
    <property type="evidence" value="ECO:0007669"/>
    <property type="project" value="EnsemblFungi"/>
</dbReference>
<dbReference type="GO" id="GO:0140358">
    <property type="term" value="F:P-type transmembrane transporter activity"/>
    <property type="evidence" value="ECO:0007669"/>
    <property type="project" value="InterPro"/>
</dbReference>